<dbReference type="Gene3D" id="3.40.1350.10">
    <property type="match status" value="1"/>
</dbReference>
<keyword evidence="4" id="KW-1185">Reference proteome</keyword>
<dbReference type="Proteomes" id="UP000185746">
    <property type="component" value="Chromosome"/>
</dbReference>
<dbReference type="GO" id="GO:0015666">
    <property type="term" value="F:restriction endodeoxyribonuclease activity"/>
    <property type="evidence" value="ECO:0007669"/>
    <property type="project" value="TreeGrafter"/>
</dbReference>
<dbReference type="Pfam" id="PF00570">
    <property type="entry name" value="HRDC"/>
    <property type="match status" value="1"/>
</dbReference>
<keyword evidence="1" id="KW-0812">Transmembrane</keyword>
<dbReference type="RefSeq" id="WP_075527511.1">
    <property type="nucleotide sequence ID" value="NZ_CP017560.1"/>
</dbReference>
<dbReference type="AlphaFoldDB" id="A0A1D8JF98"/>
<reference evidence="3 4" key="1">
    <citation type="submission" date="2016-09" db="EMBL/GenBank/DDBJ databases">
        <title>Complete genome sequence of the Lysinibacillus sphaericus LMG 22257, a specie of Bacillus with ureolytic activity that can effectively biodeposit calcium carbonate.</title>
        <authorList>
            <person name="Yan W."/>
        </authorList>
    </citation>
    <scope>NUCLEOTIDE SEQUENCE [LARGE SCALE GENOMIC DNA]</scope>
    <source>
        <strain evidence="3 4">LMG 22257</strain>
    </source>
</reference>
<dbReference type="Gene3D" id="1.10.150.80">
    <property type="entry name" value="HRDC domain"/>
    <property type="match status" value="1"/>
</dbReference>
<evidence type="ECO:0000259" key="2">
    <source>
        <dbReference type="PROSITE" id="PS50967"/>
    </source>
</evidence>
<dbReference type="GO" id="GO:0000166">
    <property type="term" value="F:nucleotide binding"/>
    <property type="evidence" value="ECO:0007669"/>
    <property type="project" value="InterPro"/>
</dbReference>
<keyword evidence="1" id="KW-0472">Membrane</keyword>
<dbReference type="InterPro" id="IPR052906">
    <property type="entry name" value="Type_IV_Methyl-Rstrct_Enzyme"/>
</dbReference>
<dbReference type="SUPFAM" id="SSF52980">
    <property type="entry name" value="Restriction endonuclease-like"/>
    <property type="match status" value="1"/>
</dbReference>
<dbReference type="InterPro" id="IPR002121">
    <property type="entry name" value="HRDC_dom"/>
</dbReference>
<feature type="domain" description="HRDC" evidence="2">
    <location>
        <begin position="228"/>
        <end position="304"/>
    </location>
</feature>
<keyword evidence="1" id="KW-1133">Transmembrane helix</keyword>
<dbReference type="EMBL" id="CP017560">
    <property type="protein sequence ID" value="AOV07379.1"/>
    <property type="molecule type" value="Genomic_DNA"/>
</dbReference>
<protein>
    <recommendedName>
        <fullName evidence="2">HRDC domain-containing protein</fullName>
    </recommendedName>
</protein>
<feature type="transmembrane region" description="Helical" evidence="1">
    <location>
        <begin position="12"/>
        <end position="31"/>
    </location>
</feature>
<sequence>MRNRTKRVQKEIESIIGLLVLVAGLVGWYKFGTLKGVGISVGVTFGLIIIFSIWRKERFKKRVQQSRITEIDQMSGIEFEKYVGTLFESLGYRATYTPTTGDFGADLILKKGKEIIVVQAKRYKRSVGIAAVQEVIPAMKMYNASAAWVISNSYYTKAAIKLAKSNHVRMINRDELIQLGINFRKKQAGLSESVQTVEASTPLLSNVQEVKLTNKIEASIAATLESEAVSANELEAHLKKYRLKKSRESGLKAFHIFTNKTLDELVEKRPVTIDELRQIRGMGEKKIADFGAELVKVIRDLKLQ</sequence>
<evidence type="ECO:0000313" key="3">
    <source>
        <dbReference type="EMBL" id="AOV07379.1"/>
    </source>
</evidence>
<dbReference type="SUPFAM" id="SSF47819">
    <property type="entry name" value="HRDC-like"/>
    <property type="match status" value="1"/>
</dbReference>
<organism evidence="3 4">
    <name type="scientific">Sporosarcina ureilytica</name>
    <dbReference type="NCBI Taxonomy" id="298596"/>
    <lineage>
        <taxon>Bacteria</taxon>
        <taxon>Bacillati</taxon>
        <taxon>Bacillota</taxon>
        <taxon>Bacilli</taxon>
        <taxon>Bacillales</taxon>
        <taxon>Caryophanaceae</taxon>
        <taxon>Sporosarcina</taxon>
    </lineage>
</organism>
<proteinExistence type="predicted"/>
<dbReference type="KEGG" id="surl:BI350_07390"/>
<accession>A0A1D8JF98</accession>
<dbReference type="GO" id="GO:0003677">
    <property type="term" value="F:DNA binding"/>
    <property type="evidence" value="ECO:0007669"/>
    <property type="project" value="InterPro"/>
</dbReference>
<dbReference type="PANTHER" id="PTHR30015:SF6">
    <property type="entry name" value="SLL1429 PROTEIN"/>
    <property type="match status" value="1"/>
</dbReference>
<evidence type="ECO:0000313" key="4">
    <source>
        <dbReference type="Proteomes" id="UP000185746"/>
    </source>
</evidence>
<evidence type="ECO:0000256" key="1">
    <source>
        <dbReference type="SAM" id="Phobius"/>
    </source>
</evidence>
<dbReference type="GO" id="GO:0009307">
    <property type="term" value="P:DNA restriction-modification system"/>
    <property type="evidence" value="ECO:0007669"/>
    <property type="project" value="InterPro"/>
</dbReference>
<dbReference type="PANTHER" id="PTHR30015">
    <property type="entry name" value="MRR RESTRICTION SYSTEM PROTEIN"/>
    <property type="match status" value="1"/>
</dbReference>
<dbReference type="PROSITE" id="PS50967">
    <property type="entry name" value="HRDC"/>
    <property type="match status" value="1"/>
</dbReference>
<feature type="transmembrane region" description="Helical" evidence="1">
    <location>
        <begin position="37"/>
        <end position="54"/>
    </location>
</feature>
<gene>
    <name evidence="3" type="ORF">BI350_07390</name>
</gene>
<dbReference type="InterPro" id="IPR007560">
    <property type="entry name" value="Restrct_endonuc_IV_Mrr"/>
</dbReference>
<dbReference type="InterPro" id="IPR011856">
    <property type="entry name" value="tRNA_endonuc-like_dom_sf"/>
</dbReference>
<dbReference type="InterPro" id="IPR010997">
    <property type="entry name" value="HRDC-like_sf"/>
</dbReference>
<dbReference type="InterPro" id="IPR044876">
    <property type="entry name" value="HRDC_dom_sf"/>
</dbReference>
<dbReference type="Pfam" id="PF04471">
    <property type="entry name" value="Mrr_cat"/>
    <property type="match status" value="1"/>
</dbReference>
<dbReference type="SMART" id="SM00341">
    <property type="entry name" value="HRDC"/>
    <property type="match status" value="1"/>
</dbReference>
<name>A0A1D8JF98_9BACL</name>
<dbReference type="InterPro" id="IPR011335">
    <property type="entry name" value="Restrct_endonuc-II-like"/>
</dbReference>